<evidence type="ECO:0000256" key="1">
    <source>
        <dbReference type="PROSITE-ProRule" id="PRU00325"/>
    </source>
</evidence>
<evidence type="ECO:0000259" key="2">
    <source>
        <dbReference type="PROSITE" id="PS50966"/>
    </source>
</evidence>
<dbReference type="PROSITE" id="PS50966">
    <property type="entry name" value="ZF_SWIM"/>
    <property type="match status" value="1"/>
</dbReference>
<dbReference type="Proteomes" id="UP000184526">
    <property type="component" value="Unassembled WGS sequence"/>
</dbReference>
<dbReference type="InterPro" id="IPR036397">
    <property type="entry name" value="RNaseH_sf"/>
</dbReference>
<reference evidence="3 4" key="1">
    <citation type="submission" date="2016-11" db="EMBL/GenBank/DDBJ databases">
        <authorList>
            <person name="Jaros S."/>
            <person name="Januszkiewicz K."/>
            <person name="Wedrychowicz H."/>
        </authorList>
    </citation>
    <scope>NUCLEOTIDE SEQUENCE [LARGE SCALE GENOMIC DNA]</scope>
    <source>
        <strain evidence="3 4">DSM 3089</strain>
    </source>
</reference>
<dbReference type="GO" id="GO:0003676">
    <property type="term" value="F:nucleic acid binding"/>
    <property type="evidence" value="ECO:0007669"/>
    <property type="project" value="InterPro"/>
</dbReference>
<dbReference type="InterPro" id="IPR012337">
    <property type="entry name" value="RNaseH-like_sf"/>
</dbReference>
<keyword evidence="1" id="KW-0863">Zinc-finger</keyword>
<dbReference type="Pfam" id="PF04434">
    <property type="entry name" value="SWIM"/>
    <property type="match status" value="1"/>
</dbReference>
<organism evidence="3 4">
    <name type="scientific">Clostridium collagenovorans DSM 3089</name>
    <dbReference type="NCBI Taxonomy" id="1121306"/>
    <lineage>
        <taxon>Bacteria</taxon>
        <taxon>Bacillati</taxon>
        <taxon>Bacillota</taxon>
        <taxon>Clostridia</taxon>
        <taxon>Eubacteriales</taxon>
        <taxon>Clostridiaceae</taxon>
        <taxon>Clostridium</taxon>
    </lineage>
</organism>
<evidence type="ECO:0000313" key="4">
    <source>
        <dbReference type="Proteomes" id="UP000184526"/>
    </source>
</evidence>
<dbReference type="EMBL" id="FQXP01000009">
    <property type="protein sequence ID" value="SHI00950.1"/>
    <property type="molecule type" value="Genomic_DNA"/>
</dbReference>
<dbReference type="STRING" id="1121306.SAMN02745196_02315"/>
<dbReference type="SUPFAM" id="SSF53098">
    <property type="entry name" value="Ribonuclease H-like"/>
    <property type="match status" value="1"/>
</dbReference>
<gene>
    <name evidence="3" type="ORF">SAMN02745196_02315</name>
</gene>
<keyword evidence="4" id="KW-1185">Reference proteome</keyword>
<feature type="domain" description="SWIM-type" evidence="2">
    <location>
        <begin position="185"/>
        <end position="211"/>
    </location>
</feature>
<dbReference type="AlphaFoldDB" id="A0A1M5XM96"/>
<evidence type="ECO:0000313" key="3">
    <source>
        <dbReference type="EMBL" id="SHI00950.1"/>
    </source>
</evidence>
<sequence>MLEISTDASSKNEKPYCLIGFVVLEDNSIIKKDVEEVDLSKEVIEKRINETIYLELRSVVFALEYLANNNSNEEEIKIYNDNTTVIYILNRLFRNKRKITKIEQILKAELKNAKDMISRIGTVKFKYINSKDNKAHKTLENYRKACEVYTKFILLRKWEEDIKDLKIENINEEEFIVTTIKGNKFRVNLENNMCTCKYFYYNRETCKHIIACKRYK</sequence>
<name>A0A1M5XM96_9CLOT</name>
<dbReference type="RefSeq" id="WP_072832175.1">
    <property type="nucleotide sequence ID" value="NZ_FQXP01000009.1"/>
</dbReference>
<accession>A0A1M5XM96</accession>
<keyword evidence="1" id="KW-0479">Metal-binding</keyword>
<dbReference type="Gene3D" id="3.30.420.10">
    <property type="entry name" value="Ribonuclease H-like superfamily/Ribonuclease H"/>
    <property type="match status" value="1"/>
</dbReference>
<protein>
    <submittedName>
        <fullName evidence="3">SWIM zinc finger</fullName>
    </submittedName>
</protein>
<keyword evidence="1" id="KW-0862">Zinc</keyword>
<dbReference type="GO" id="GO:0008270">
    <property type="term" value="F:zinc ion binding"/>
    <property type="evidence" value="ECO:0007669"/>
    <property type="project" value="UniProtKB-KW"/>
</dbReference>
<proteinExistence type="predicted"/>
<dbReference type="InterPro" id="IPR007527">
    <property type="entry name" value="Znf_SWIM"/>
</dbReference>